<gene>
    <name evidence="1" type="ORF">C6571_19380</name>
</gene>
<sequence>MDVFPMASEGFGIRDKVRIMFRVVGYLPGTHSQAMIAHDLRAGVAQASMEETAENTTAGVQGQNAMGIRVAV</sequence>
<dbReference type="AlphaFoldDB" id="A0A2S0N616"/>
<organism evidence="1 2">
    <name type="scientific">Simplicispira suum</name>
    <dbReference type="NCBI Taxonomy" id="2109915"/>
    <lineage>
        <taxon>Bacteria</taxon>
        <taxon>Pseudomonadati</taxon>
        <taxon>Pseudomonadota</taxon>
        <taxon>Betaproteobacteria</taxon>
        <taxon>Burkholderiales</taxon>
        <taxon>Comamonadaceae</taxon>
        <taxon>Simplicispira</taxon>
    </lineage>
</organism>
<evidence type="ECO:0000313" key="2">
    <source>
        <dbReference type="Proteomes" id="UP000239326"/>
    </source>
</evidence>
<name>A0A2S0N616_9BURK</name>
<evidence type="ECO:0000313" key="1">
    <source>
        <dbReference type="EMBL" id="AVO43580.1"/>
    </source>
</evidence>
<dbReference type="KEGG" id="simp:C6571_19380"/>
<protein>
    <submittedName>
        <fullName evidence="1">Uncharacterized protein</fullName>
    </submittedName>
</protein>
<keyword evidence="1" id="KW-0614">Plasmid</keyword>
<reference evidence="1 2" key="1">
    <citation type="submission" date="2018-03" db="EMBL/GenBank/DDBJ databases">
        <title>Genome sequencing of Simplicispira sp.</title>
        <authorList>
            <person name="Kim S.-J."/>
            <person name="Heo J."/>
            <person name="Kwon S.-W."/>
        </authorList>
    </citation>
    <scope>NUCLEOTIDE SEQUENCE [LARGE SCALE GENOMIC DNA]</scope>
    <source>
        <strain evidence="1 2">SC1-8</strain>
        <plasmid evidence="1 2">unnamed2</plasmid>
    </source>
</reference>
<keyword evidence="2" id="KW-1185">Reference proteome</keyword>
<geneLocation type="plasmid" evidence="1 2">
    <name>unnamed2</name>
</geneLocation>
<accession>A0A2S0N616</accession>
<proteinExistence type="predicted"/>
<dbReference type="Proteomes" id="UP000239326">
    <property type="component" value="Plasmid unnamed2"/>
</dbReference>
<dbReference type="EMBL" id="CP027671">
    <property type="protein sequence ID" value="AVO43580.1"/>
    <property type="molecule type" value="Genomic_DNA"/>
</dbReference>